<organism evidence="1 2">
    <name type="scientific">Paenibacillus eucommiae</name>
    <dbReference type="NCBI Taxonomy" id="1355755"/>
    <lineage>
        <taxon>Bacteria</taxon>
        <taxon>Bacillati</taxon>
        <taxon>Bacillota</taxon>
        <taxon>Bacilli</taxon>
        <taxon>Bacillales</taxon>
        <taxon>Paenibacillaceae</taxon>
        <taxon>Paenibacillus</taxon>
    </lineage>
</organism>
<accession>A0ABS4J085</accession>
<proteinExistence type="predicted"/>
<dbReference type="EMBL" id="JAGGLB010000017">
    <property type="protein sequence ID" value="MBP1993252.1"/>
    <property type="molecule type" value="Genomic_DNA"/>
</dbReference>
<name>A0ABS4J085_9BACL</name>
<comment type="caution">
    <text evidence="1">The sequence shown here is derived from an EMBL/GenBank/DDBJ whole genome shotgun (WGS) entry which is preliminary data.</text>
</comment>
<evidence type="ECO:0000313" key="2">
    <source>
        <dbReference type="Proteomes" id="UP001519287"/>
    </source>
</evidence>
<reference evidence="1 2" key="1">
    <citation type="submission" date="2021-03" db="EMBL/GenBank/DDBJ databases">
        <title>Genomic Encyclopedia of Type Strains, Phase IV (KMG-IV): sequencing the most valuable type-strain genomes for metagenomic binning, comparative biology and taxonomic classification.</title>
        <authorList>
            <person name="Goeker M."/>
        </authorList>
    </citation>
    <scope>NUCLEOTIDE SEQUENCE [LARGE SCALE GENOMIC DNA]</scope>
    <source>
        <strain evidence="1 2">DSM 26048</strain>
    </source>
</reference>
<protein>
    <submittedName>
        <fullName evidence="1">Uncharacterized protein</fullName>
    </submittedName>
</protein>
<keyword evidence="2" id="KW-1185">Reference proteome</keyword>
<gene>
    <name evidence="1" type="ORF">J2Z66_004869</name>
</gene>
<dbReference type="RefSeq" id="WP_209974927.1">
    <property type="nucleotide sequence ID" value="NZ_JAGGLB010000017.1"/>
</dbReference>
<dbReference type="Proteomes" id="UP001519287">
    <property type="component" value="Unassembled WGS sequence"/>
</dbReference>
<evidence type="ECO:0000313" key="1">
    <source>
        <dbReference type="EMBL" id="MBP1993252.1"/>
    </source>
</evidence>
<sequence length="239" mass="27492">MYFCNIPNSYSNYNKHDLYNEYLNYFYQRPNYHYTPYSSDSSYRQSLGVVWHEKEGSWNGEWRRRGDTNIFDAKWTSGGSMVTAILTVHLAGDFVTIQRRNSSDGNNCDYTGTFSHDGKTVSGTYICQGRQYHWNANIYHRDSDVPLGRYWDEHEGSWHGQWQRRGESNIFDARWTKGGSTVTAILEMHLVGNSIHIRRLSSSDGNNCVYQGSITGDGTVSGNYSCGGRTYSWNATIHY</sequence>